<evidence type="ECO:0000256" key="9">
    <source>
        <dbReference type="PROSITE-ProRule" id="PRU00196"/>
    </source>
</evidence>
<evidence type="ECO:0000256" key="1">
    <source>
        <dbReference type="ARBA" id="ARBA00004167"/>
    </source>
</evidence>
<dbReference type="PRINTS" id="PR00258">
    <property type="entry name" value="SPERACTRCPTR"/>
</dbReference>
<dbReference type="PANTHER" id="PTHR48071">
    <property type="entry name" value="SRCR DOMAIN-CONTAINING PROTEIN"/>
    <property type="match status" value="1"/>
</dbReference>
<feature type="domain" description="SRCR" evidence="10">
    <location>
        <begin position="35"/>
        <end position="138"/>
    </location>
</feature>
<keyword evidence="4" id="KW-0677">Repeat</keyword>
<comment type="caution">
    <text evidence="9">Lacks conserved residue(s) required for the propagation of feature annotation.</text>
</comment>
<dbReference type="FunFam" id="3.10.250.10:FF:000005">
    <property type="entry name" value="Neurotrypsin isoform A"/>
    <property type="match status" value="1"/>
</dbReference>
<evidence type="ECO:0000313" key="11">
    <source>
        <dbReference type="EMBL" id="CAI8036275.1"/>
    </source>
</evidence>
<dbReference type="PROSITE" id="PS50287">
    <property type="entry name" value="SRCR_2"/>
    <property type="match status" value="3"/>
</dbReference>
<name>A0AA35SU91_GEOBA</name>
<evidence type="ECO:0000256" key="8">
    <source>
        <dbReference type="ARBA" id="ARBA00023180"/>
    </source>
</evidence>
<sequence length="227" mass="25263">MYLSDCESLGFGIHNCRHYEDAGVVCEESEFGVPVRLVDGGSESEGRVEIYYHNRWGTICSAYWTTSDANVVCRQLGYNGALRALSNSYFGSGDLPTLMAYTDCYGRESELANCYGFRYSPYIPSYCSNSTVAGVKCWTECNPPPCPPPAIRLVGGSNDHEGRVEILLDGEWGTICDDGWDQLDAEVVCRQLGFLPYGAEAVFYARFGQVRLFGWLYHLRSVSVRKG</sequence>
<evidence type="ECO:0000256" key="5">
    <source>
        <dbReference type="ARBA" id="ARBA00022989"/>
    </source>
</evidence>
<dbReference type="FunFam" id="3.10.250.10:FF:000016">
    <property type="entry name" value="Scavenger receptor cysteine-rich protein type 12"/>
    <property type="match status" value="1"/>
</dbReference>
<dbReference type="SUPFAM" id="SSF56487">
    <property type="entry name" value="SRCR-like"/>
    <property type="match status" value="3"/>
</dbReference>
<keyword evidence="8" id="KW-0325">Glycoprotein</keyword>
<proteinExistence type="predicted"/>
<feature type="domain" description="SRCR" evidence="10">
    <location>
        <begin position="1"/>
        <end position="27"/>
    </location>
</feature>
<keyword evidence="5" id="KW-1133">Transmembrane helix</keyword>
<dbReference type="GO" id="GO:0016020">
    <property type="term" value="C:membrane"/>
    <property type="evidence" value="ECO:0007669"/>
    <property type="project" value="UniProtKB-SubCell"/>
</dbReference>
<gene>
    <name evidence="11" type="ORF">GBAR_LOCUS20335</name>
</gene>
<protein>
    <submittedName>
        <fullName evidence="11">Deleted in malignant brain tumors 1 protein</fullName>
    </submittedName>
</protein>
<dbReference type="InterPro" id="IPR036772">
    <property type="entry name" value="SRCR-like_dom_sf"/>
</dbReference>
<dbReference type="Gene3D" id="3.10.250.10">
    <property type="entry name" value="SRCR-like domain"/>
    <property type="match status" value="2"/>
</dbReference>
<feature type="domain" description="SRCR" evidence="10">
    <location>
        <begin position="151"/>
        <end position="194"/>
    </location>
</feature>
<evidence type="ECO:0000256" key="7">
    <source>
        <dbReference type="ARBA" id="ARBA00023157"/>
    </source>
</evidence>
<reference evidence="11" key="1">
    <citation type="submission" date="2023-03" db="EMBL/GenBank/DDBJ databases">
        <authorList>
            <person name="Steffen K."/>
            <person name="Cardenas P."/>
        </authorList>
    </citation>
    <scope>NUCLEOTIDE SEQUENCE</scope>
</reference>
<dbReference type="AlphaFoldDB" id="A0AA35SU91"/>
<evidence type="ECO:0000256" key="2">
    <source>
        <dbReference type="ARBA" id="ARBA00022692"/>
    </source>
</evidence>
<keyword evidence="12" id="KW-1185">Reference proteome</keyword>
<accession>A0AA35SU91</accession>
<comment type="caution">
    <text evidence="11">The sequence shown here is derived from an EMBL/GenBank/DDBJ whole genome shotgun (WGS) entry which is preliminary data.</text>
</comment>
<evidence type="ECO:0000256" key="3">
    <source>
        <dbReference type="ARBA" id="ARBA00022729"/>
    </source>
</evidence>
<evidence type="ECO:0000256" key="6">
    <source>
        <dbReference type="ARBA" id="ARBA00023136"/>
    </source>
</evidence>
<evidence type="ECO:0000313" key="12">
    <source>
        <dbReference type="Proteomes" id="UP001174909"/>
    </source>
</evidence>
<dbReference type="PANTHER" id="PTHR48071:SF18">
    <property type="entry name" value="DELETED IN MALIGNANT BRAIN TUMORS 1 PROTEIN-RELATED"/>
    <property type="match status" value="1"/>
</dbReference>
<evidence type="ECO:0000259" key="10">
    <source>
        <dbReference type="PROSITE" id="PS50287"/>
    </source>
</evidence>
<dbReference type="SMART" id="SM00202">
    <property type="entry name" value="SR"/>
    <property type="match status" value="2"/>
</dbReference>
<dbReference type="EMBL" id="CASHTH010002856">
    <property type="protein sequence ID" value="CAI8036275.1"/>
    <property type="molecule type" value="Genomic_DNA"/>
</dbReference>
<keyword evidence="6" id="KW-0472">Membrane</keyword>
<comment type="subcellular location">
    <subcellularLocation>
        <location evidence="1">Membrane</location>
        <topology evidence="1">Single-pass membrane protein</topology>
    </subcellularLocation>
</comment>
<dbReference type="Pfam" id="PF00530">
    <property type="entry name" value="SRCR"/>
    <property type="match status" value="2"/>
</dbReference>
<dbReference type="InterPro" id="IPR001190">
    <property type="entry name" value="SRCR"/>
</dbReference>
<feature type="disulfide bond" evidence="9">
    <location>
        <begin position="104"/>
        <end position="114"/>
    </location>
</feature>
<evidence type="ECO:0000256" key="4">
    <source>
        <dbReference type="ARBA" id="ARBA00022737"/>
    </source>
</evidence>
<keyword evidence="2" id="KW-0812">Transmembrane</keyword>
<organism evidence="11 12">
    <name type="scientific">Geodia barretti</name>
    <name type="common">Barrett's horny sponge</name>
    <dbReference type="NCBI Taxonomy" id="519541"/>
    <lineage>
        <taxon>Eukaryota</taxon>
        <taxon>Metazoa</taxon>
        <taxon>Porifera</taxon>
        <taxon>Demospongiae</taxon>
        <taxon>Heteroscleromorpha</taxon>
        <taxon>Tetractinellida</taxon>
        <taxon>Astrophorina</taxon>
        <taxon>Geodiidae</taxon>
        <taxon>Geodia</taxon>
    </lineage>
</organism>
<dbReference type="Proteomes" id="UP001174909">
    <property type="component" value="Unassembled WGS sequence"/>
</dbReference>
<dbReference type="PROSITE" id="PS00420">
    <property type="entry name" value="SRCR_1"/>
    <property type="match status" value="2"/>
</dbReference>
<keyword evidence="3" id="KW-0732">Signal</keyword>
<keyword evidence="7 9" id="KW-1015">Disulfide bond</keyword>